<evidence type="ECO:0000256" key="7">
    <source>
        <dbReference type="ARBA" id="ARBA00022694"/>
    </source>
</evidence>
<dbReference type="InterPro" id="IPR016691">
    <property type="entry name" value="TRMT11"/>
</dbReference>
<evidence type="ECO:0000256" key="1">
    <source>
        <dbReference type="ARBA" id="ARBA00004496"/>
    </source>
</evidence>
<evidence type="ECO:0000256" key="5">
    <source>
        <dbReference type="ARBA" id="ARBA00022679"/>
    </source>
</evidence>
<name>A0ABR3XP55_9EURO</name>
<evidence type="ECO:0000256" key="2">
    <source>
        <dbReference type="ARBA" id="ARBA00022490"/>
    </source>
</evidence>
<evidence type="ECO:0000256" key="9">
    <source>
        <dbReference type="ARBA" id="ARBA00066937"/>
    </source>
</evidence>
<evidence type="ECO:0000256" key="4">
    <source>
        <dbReference type="ARBA" id="ARBA00022603"/>
    </source>
</evidence>
<sequence>MEYLIRFAQAHETFRRPEIQALATLAGVDVEFISYDPFSPYALVKVQDERAARALIARSILAKDIIEIWGQGTTYDELHADVRRRTSDRWAAYNDVSFRFTVDSFACKRSQREKRDIIQYFAYLGFDGPIRMKDPDEDFWVLEEHTSDVEIARVAGAVSELDQAQAQDTTQARRIGQLEKIYFGRWIASGSRDLVAKYDLKKRRYISTTSMDAELSLVTANMALAAPGKVFFDPFVGTGSFCVAAAHYGALTLGSDIDPRSFRGKEEMSNGKPMALMLNFQQYGLESRFLDAFTSDLTNTPLRDMQFLDGIVCDPPYGVREGLRVLGLRDGRKDEIIIDGVPAHLRPGYIAPKRPYGFEAMQTDILNFASRTLVVGGRLSMWMPTASDEDIELEIPTHPNLEVVSVCVQPFNNWSRRLITYSRLPEGVVAENKFIRQRQDNPNGVSANDLNAFRRKYFMKNSAKDAEIQAHAQERKVHQ</sequence>
<keyword evidence="7 10" id="KW-0819">tRNA processing</keyword>
<keyword evidence="2" id="KW-0963">Cytoplasm</keyword>
<dbReference type="Pfam" id="PF01170">
    <property type="entry name" value="UPF0020"/>
    <property type="match status" value="1"/>
</dbReference>
<keyword evidence="8 10" id="KW-0694">RNA-binding</keyword>
<evidence type="ECO:0000259" key="12">
    <source>
        <dbReference type="Pfam" id="PF25904"/>
    </source>
</evidence>
<keyword evidence="5 10" id="KW-0808">Transferase</keyword>
<protein>
    <recommendedName>
        <fullName evidence="9">tRNA (guanine(10)-N(2))-methyltransferase</fullName>
        <ecNumber evidence="9">2.1.1.214</ecNumber>
    </recommendedName>
</protein>
<dbReference type="Pfam" id="PF25904">
    <property type="entry name" value="Tmrp11_N"/>
    <property type="match status" value="1"/>
</dbReference>
<keyword evidence="6 10" id="KW-0949">S-adenosyl-L-methionine</keyword>
<feature type="domain" description="tRNA (guanine(10)-N(2))-methyltransferase TRMT11 N-terminal" evidence="12">
    <location>
        <begin position="1"/>
        <end position="153"/>
    </location>
</feature>
<dbReference type="PROSITE" id="PS51627">
    <property type="entry name" value="SAM_MT_TRM11"/>
    <property type="match status" value="1"/>
</dbReference>
<feature type="domain" description="Ribosomal RNA large subunit methyltransferase K/L-like methyltransferase" evidence="11">
    <location>
        <begin position="202"/>
        <end position="320"/>
    </location>
</feature>
<reference evidence="13 14" key="1">
    <citation type="journal article" date="2024" name="IMA Fungus">
        <title>IMA Genome - F19 : A genome assembly and annotation guide to empower mycologists, including annotated draft genome sequences of Ceratocystis pirilliformis, Diaporthe australafricana, Fusarium ophioides, Paecilomyces lecythidis, and Sporothrix stenoceras.</title>
        <authorList>
            <person name="Aylward J."/>
            <person name="Wilson A.M."/>
            <person name="Visagie C.M."/>
            <person name="Spraker J."/>
            <person name="Barnes I."/>
            <person name="Buitendag C."/>
            <person name="Ceriani C."/>
            <person name="Del Mar Angel L."/>
            <person name="du Plessis D."/>
            <person name="Fuchs T."/>
            <person name="Gasser K."/>
            <person name="Kramer D."/>
            <person name="Li W."/>
            <person name="Munsamy K."/>
            <person name="Piso A."/>
            <person name="Price J.L."/>
            <person name="Sonnekus B."/>
            <person name="Thomas C."/>
            <person name="van der Nest A."/>
            <person name="van Dijk A."/>
            <person name="van Heerden A."/>
            <person name="van Vuuren N."/>
            <person name="Yilmaz N."/>
            <person name="Duong T.A."/>
            <person name="van der Merwe N.A."/>
            <person name="Wingfield M.J."/>
            <person name="Wingfield B.D."/>
        </authorList>
    </citation>
    <scope>NUCLEOTIDE SEQUENCE [LARGE SCALE GENOMIC DNA]</scope>
    <source>
        <strain evidence="13 14">CMW 18167</strain>
    </source>
</reference>
<dbReference type="InterPro" id="IPR059073">
    <property type="entry name" value="TRMT11_N"/>
</dbReference>
<dbReference type="EMBL" id="JAVDPF010000013">
    <property type="protein sequence ID" value="KAL1877771.1"/>
    <property type="molecule type" value="Genomic_DNA"/>
</dbReference>
<dbReference type="PANTHER" id="PTHR13370:SF3">
    <property type="entry name" value="TRNA (GUANINE(10)-N2)-METHYLTRANSFERASE HOMOLOG"/>
    <property type="match status" value="1"/>
</dbReference>
<gene>
    <name evidence="13" type="ORF">Plec18167_004740</name>
</gene>
<evidence type="ECO:0000256" key="6">
    <source>
        <dbReference type="ARBA" id="ARBA00022691"/>
    </source>
</evidence>
<comment type="similarity">
    <text evidence="10">Belongs to the class I-like SAM-binding methyltransferase superfamily. TRM11 methyltransferase family.</text>
</comment>
<dbReference type="PROSITE" id="PS00092">
    <property type="entry name" value="N6_MTASE"/>
    <property type="match status" value="1"/>
</dbReference>
<dbReference type="SUPFAM" id="SSF53335">
    <property type="entry name" value="S-adenosyl-L-methionine-dependent methyltransferases"/>
    <property type="match status" value="1"/>
</dbReference>
<dbReference type="Proteomes" id="UP001583193">
    <property type="component" value="Unassembled WGS sequence"/>
</dbReference>
<dbReference type="InterPro" id="IPR002052">
    <property type="entry name" value="DNA_methylase_N6_adenine_CS"/>
</dbReference>
<evidence type="ECO:0000256" key="8">
    <source>
        <dbReference type="ARBA" id="ARBA00022884"/>
    </source>
</evidence>
<dbReference type="Gene3D" id="3.40.50.150">
    <property type="entry name" value="Vaccinia Virus protein VP39"/>
    <property type="match status" value="1"/>
</dbReference>
<dbReference type="EC" id="2.1.1.214" evidence="9"/>
<keyword evidence="3 10" id="KW-0820">tRNA-binding</keyword>
<evidence type="ECO:0000313" key="13">
    <source>
        <dbReference type="EMBL" id="KAL1877771.1"/>
    </source>
</evidence>
<dbReference type="InterPro" id="IPR029063">
    <property type="entry name" value="SAM-dependent_MTases_sf"/>
</dbReference>
<keyword evidence="4 10" id="KW-0489">Methyltransferase</keyword>
<proteinExistence type="inferred from homology"/>
<evidence type="ECO:0000259" key="11">
    <source>
        <dbReference type="Pfam" id="PF01170"/>
    </source>
</evidence>
<evidence type="ECO:0000256" key="10">
    <source>
        <dbReference type="PROSITE-ProRule" id="PRU00959"/>
    </source>
</evidence>
<dbReference type="PIRSF" id="PIRSF017259">
    <property type="entry name" value="tRNA_mtfrase_TRM11"/>
    <property type="match status" value="1"/>
</dbReference>
<dbReference type="InterPro" id="IPR000241">
    <property type="entry name" value="RlmKL-like_Mtase"/>
</dbReference>
<comment type="caution">
    <text evidence="13">The sequence shown here is derived from an EMBL/GenBank/DDBJ whole genome shotgun (WGS) entry which is preliminary data.</text>
</comment>
<dbReference type="PANTHER" id="PTHR13370">
    <property type="entry name" value="RNA METHYLASE-RELATED"/>
    <property type="match status" value="1"/>
</dbReference>
<comment type="subcellular location">
    <subcellularLocation>
        <location evidence="1">Cytoplasm</location>
    </subcellularLocation>
</comment>
<evidence type="ECO:0000313" key="14">
    <source>
        <dbReference type="Proteomes" id="UP001583193"/>
    </source>
</evidence>
<keyword evidence="14" id="KW-1185">Reference proteome</keyword>
<organism evidence="13 14">
    <name type="scientific">Paecilomyces lecythidis</name>
    <dbReference type="NCBI Taxonomy" id="3004212"/>
    <lineage>
        <taxon>Eukaryota</taxon>
        <taxon>Fungi</taxon>
        <taxon>Dikarya</taxon>
        <taxon>Ascomycota</taxon>
        <taxon>Pezizomycotina</taxon>
        <taxon>Eurotiomycetes</taxon>
        <taxon>Eurotiomycetidae</taxon>
        <taxon>Eurotiales</taxon>
        <taxon>Thermoascaceae</taxon>
        <taxon>Paecilomyces</taxon>
    </lineage>
</organism>
<evidence type="ECO:0000256" key="3">
    <source>
        <dbReference type="ARBA" id="ARBA00022555"/>
    </source>
</evidence>
<accession>A0ABR3XP55</accession>